<gene>
    <name evidence="1" type="ORF">IQ247_26085</name>
</gene>
<accession>A0A8J7JVR2</accession>
<protein>
    <submittedName>
        <fullName evidence="1">Uncharacterized protein</fullName>
    </submittedName>
</protein>
<organism evidence="1 2">
    <name type="scientific">Plectonema cf. radiosum LEGE 06105</name>
    <dbReference type="NCBI Taxonomy" id="945769"/>
    <lineage>
        <taxon>Bacteria</taxon>
        <taxon>Bacillati</taxon>
        <taxon>Cyanobacteriota</taxon>
        <taxon>Cyanophyceae</taxon>
        <taxon>Oscillatoriophycideae</taxon>
        <taxon>Oscillatoriales</taxon>
        <taxon>Microcoleaceae</taxon>
        <taxon>Plectonema</taxon>
    </lineage>
</organism>
<keyword evidence="2" id="KW-1185">Reference proteome</keyword>
<dbReference type="EMBL" id="JADEWL010000138">
    <property type="protein sequence ID" value="MBE9216089.1"/>
    <property type="molecule type" value="Genomic_DNA"/>
</dbReference>
<dbReference type="RefSeq" id="WP_193924475.1">
    <property type="nucleotide sequence ID" value="NZ_JADEWL010000138.1"/>
</dbReference>
<evidence type="ECO:0000313" key="1">
    <source>
        <dbReference type="EMBL" id="MBE9216089.1"/>
    </source>
</evidence>
<proteinExistence type="predicted"/>
<name>A0A8J7JVR2_9CYAN</name>
<dbReference type="Proteomes" id="UP000620559">
    <property type="component" value="Unassembled WGS sequence"/>
</dbReference>
<sequence>MPKITLEVSEELSQQLAILGDDRLLELLTLSLQQPPLAAHTYRYILDFLTTNPTPEEIANFRPTPEMQTRLRLLLERSKAGDITEQEIMELNEYERIEHLVIMLKAGNLKNIKN</sequence>
<reference evidence="1" key="1">
    <citation type="submission" date="2020-10" db="EMBL/GenBank/DDBJ databases">
        <authorList>
            <person name="Castelo-Branco R."/>
            <person name="Eusebio N."/>
            <person name="Adriana R."/>
            <person name="Vieira A."/>
            <person name="Brugerolle De Fraissinette N."/>
            <person name="Rezende De Castro R."/>
            <person name="Schneider M.P."/>
            <person name="Vasconcelos V."/>
            <person name="Leao P.N."/>
        </authorList>
    </citation>
    <scope>NUCLEOTIDE SEQUENCE</scope>
    <source>
        <strain evidence="1">LEGE 06105</strain>
    </source>
</reference>
<dbReference type="AlphaFoldDB" id="A0A8J7JVR2"/>
<evidence type="ECO:0000313" key="2">
    <source>
        <dbReference type="Proteomes" id="UP000620559"/>
    </source>
</evidence>
<comment type="caution">
    <text evidence="1">The sequence shown here is derived from an EMBL/GenBank/DDBJ whole genome shotgun (WGS) entry which is preliminary data.</text>
</comment>